<dbReference type="NCBIfam" id="TIGR02481">
    <property type="entry name" value="hemeryth_dom"/>
    <property type="match status" value="1"/>
</dbReference>
<dbReference type="KEGG" id="mbn:Mboo_0454"/>
<protein>
    <submittedName>
        <fullName evidence="5">Hemerythrin-like metal-binding protein</fullName>
    </submittedName>
</protein>
<dbReference type="CDD" id="cd12107">
    <property type="entry name" value="Hemerythrin"/>
    <property type="match status" value="1"/>
</dbReference>
<dbReference type="STRING" id="456442.Mboo_0454"/>
<dbReference type="SUPFAM" id="SSF47188">
    <property type="entry name" value="Hemerythrin-like"/>
    <property type="match status" value="1"/>
</dbReference>
<dbReference type="RefSeq" id="WP_011991460.1">
    <property type="nucleotide sequence ID" value="NC_009712.1"/>
</dbReference>
<keyword evidence="2" id="KW-0479">Metal-binding</keyword>
<evidence type="ECO:0000256" key="3">
    <source>
        <dbReference type="ARBA" id="ARBA00023004"/>
    </source>
</evidence>
<dbReference type="InterPro" id="IPR050669">
    <property type="entry name" value="Hemerythrin"/>
</dbReference>
<gene>
    <name evidence="5" type="ordered locus">Mboo_0454</name>
</gene>
<accession>A7I5G1</accession>
<dbReference type="NCBIfam" id="NF033749">
    <property type="entry name" value="bact_hemeryth"/>
    <property type="match status" value="1"/>
</dbReference>
<dbReference type="Proteomes" id="UP000002408">
    <property type="component" value="Chromosome"/>
</dbReference>
<dbReference type="EMBL" id="CP000780">
    <property type="protein sequence ID" value="ABS54972.1"/>
    <property type="molecule type" value="Genomic_DNA"/>
</dbReference>
<evidence type="ECO:0000256" key="1">
    <source>
        <dbReference type="ARBA" id="ARBA00010587"/>
    </source>
</evidence>
<reference evidence="6" key="1">
    <citation type="journal article" date="2015" name="Microbiology">
        <title>Genome of Methanoregula boonei 6A8 reveals adaptations to oligotrophic peatland environments.</title>
        <authorList>
            <person name="Braeuer S."/>
            <person name="Cadillo-Quiroz H."/>
            <person name="Kyrpides N."/>
            <person name="Woyke T."/>
            <person name="Goodwin L."/>
            <person name="Detter C."/>
            <person name="Podell S."/>
            <person name="Yavitt J.B."/>
            <person name="Zinder S.H."/>
        </authorList>
    </citation>
    <scope>NUCLEOTIDE SEQUENCE [LARGE SCALE GENOMIC DNA]</scope>
    <source>
        <strain evidence="6">DSM 21154 / JCM 14090 / 6A8</strain>
    </source>
</reference>
<dbReference type="InterPro" id="IPR012312">
    <property type="entry name" value="Hemerythrin-like"/>
</dbReference>
<dbReference type="OrthoDB" id="15541at2157"/>
<dbReference type="PROSITE" id="PS00550">
    <property type="entry name" value="HEMERYTHRINS"/>
    <property type="match status" value="1"/>
</dbReference>
<organism evidence="5 6">
    <name type="scientific">Methanoregula boonei (strain DSM 21154 / JCM 14090 / 6A8)</name>
    <dbReference type="NCBI Taxonomy" id="456442"/>
    <lineage>
        <taxon>Archaea</taxon>
        <taxon>Methanobacteriati</taxon>
        <taxon>Methanobacteriota</taxon>
        <taxon>Stenosarchaea group</taxon>
        <taxon>Methanomicrobia</taxon>
        <taxon>Methanomicrobiales</taxon>
        <taxon>Methanoregulaceae</taxon>
        <taxon>Methanoregula</taxon>
    </lineage>
</organism>
<keyword evidence="3" id="KW-0408">Iron</keyword>
<dbReference type="AlphaFoldDB" id="A7I5G1"/>
<evidence type="ECO:0000313" key="6">
    <source>
        <dbReference type="Proteomes" id="UP000002408"/>
    </source>
</evidence>
<dbReference type="Pfam" id="PF01814">
    <property type="entry name" value="Hemerythrin"/>
    <property type="match status" value="1"/>
</dbReference>
<name>A7I5G1_METB6</name>
<dbReference type="GO" id="GO:0046872">
    <property type="term" value="F:metal ion binding"/>
    <property type="evidence" value="ECO:0007669"/>
    <property type="project" value="UniProtKB-KW"/>
</dbReference>
<comment type="similarity">
    <text evidence="1">Belongs to the hemerythrin family.</text>
</comment>
<dbReference type="Gene3D" id="1.20.120.50">
    <property type="entry name" value="Hemerythrin-like"/>
    <property type="match status" value="1"/>
</dbReference>
<dbReference type="InterPro" id="IPR016131">
    <property type="entry name" value="Haemerythrin_Fe_BS"/>
</dbReference>
<evidence type="ECO:0000259" key="4">
    <source>
        <dbReference type="Pfam" id="PF01814"/>
    </source>
</evidence>
<evidence type="ECO:0000256" key="2">
    <source>
        <dbReference type="ARBA" id="ARBA00022723"/>
    </source>
</evidence>
<dbReference type="GeneID" id="5412146"/>
<dbReference type="InterPro" id="IPR012827">
    <property type="entry name" value="Hemerythrin_metal-bd"/>
</dbReference>
<keyword evidence="6" id="KW-1185">Reference proteome</keyword>
<dbReference type="PANTHER" id="PTHR37164:SF1">
    <property type="entry name" value="BACTERIOHEMERYTHRIN"/>
    <property type="match status" value="1"/>
</dbReference>
<dbReference type="InterPro" id="IPR035938">
    <property type="entry name" value="Hemerythrin-like_sf"/>
</dbReference>
<sequence>MALISWSDELSVRVNEIDDQHKKLISLMNNLHDAMRAKQGKQALEATLQELAAYTVYHFQTEEKYMQKFHYPQFATHKAQHDAFVKKVSDFQKEFEANRLGLSIELMNFLRDWVSNHIKSTDKQYSATFVENGLK</sequence>
<evidence type="ECO:0000313" key="5">
    <source>
        <dbReference type="EMBL" id="ABS54972.1"/>
    </source>
</evidence>
<feature type="domain" description="Hemerythrin-like" evidence="4">
    <location>
        <begin position="14"/>
        <end position="125"/>
    </location>
</feature>
<dbReference type="HOGENOM" id="CLU_086902_3_1_2"/>
<proteinExistence type="inferred from homology"/>
<dbReference type="PANTHER" id="PTHR37164">
    <property type="entry name" value="BACTERIOHEMERYTHRIN"/>
    <property type="match status" value="1"/>
</dbReference>
<dbReference type="eggNOG" id="arCOG06577">
    <property type="taxonomic scope" value="Archaea"/>
</dbReference>